<evidence type="ECO:0000256" key="9">
    <source>
        <dbReference type="SAM" id="Phobius"/>
    </source>
</evidence>
<comment type="similarity">
    <text evidence="2 8">Belongs to the nucleobase:cation symporter-2 (NCS2) (TC 2.A.40) family. Azg-like subfamily.</text>
</comment>
<keyword evidence="4 8" id="KW-1003">Cell membrane</keyword>
<feature type="transmembrane region" description="Helical" evidence="9">
    <location>
        <begin position="99"/>
        <end position="119"/>
    </location>
</feature>
<evidence type="ECO:0000256" key="6">
    <source>
        <dbReference type="ARBA" id="ARBA00022989"/>
    </source>
</evidence>
<keyword evidence="3 8" id="KW-0813">Transport</keyword>
<dbReference type="GO" id="GO:0005345">
    <property type="term" value="F:purine nucleobase transmembrane transporter activity"/>
    <property type="evidence" value="ECO:0007669"/>
    <property type="project" value="TreeGrafter"/>
</dbReference>
<feature type="transmembrane region" description="Helical" evidence="9">
    <location>
        <begin position="285"/>
        <end position="307"/>
    </location>
</feature>
<dbReference type="AlphaFoldDB" id="A0AAW9MPU5"/>
<dbReference type="RefSeq" id="WP_324619286.1">
    <property type="nucleotide sequence ID" value="NZ_JAYKOT010000003.1"/>
</dbReference>
<organism evidence="10 11">
    <name type="scientific">Citroniella saccharovorans</name>
    <dbReference type="NCBI Taxonomy" id="2053367"/>
    <lineage>
        <taxon>Bacteria</taxon>
        <taxon>Bacillati</taxon>
        <taxon>Bacillota</taxon>
        <taxon>Tissierellia</taxon>
        <taxon>Tissierellales</taxon>
        <taxon>Peptoniphilaceae</taxon>
        <taxon>Citroniella</taxon>
    </lineage>
</organism>
<keyword evidence="11" id="KW-1185">Reference proteome</keyword>
<dbReference type="PANTHER" id="PTHR43337">
    <property type="entry name" value="XANTHINE/URACIL PERMEASE C887.17-RELATED"/>
    <property type="match status" value="1"/>
</dbReference>
<feature type="transmembrane region" description="Helical" evidence="9">
    <location>
        <begin position="169"/>
        <end position="189"/>
    </location>
</feature>
<comment type="subcellular location">
    <subcellularLocation>
        <location evidence="1 8">Cell membrane</location>
        <topology evidence="1 8">Multi-pass membrane protein</topology>
    </subcellularLocation>
</comment>
<name>A0AAW9MPU5_9FIRM</name>
<dbReference type="PIRSF" id="PIRSF005353">
    <property type="entry name" value="PbuG"/>
    <property type="match status" value="1"/>
</dbReference>
<accession>A0AAW9MPU5</accession>
<feature type="transmembrane region" description="Helical" evidence="9">
    <location>
        <begin position="347"/>
        <end position="366"/>
    </location>
</feature>
<dbReference type="InterPro" id="IPR006043">
    <property type="entry name" value="NCS2"/>
</dbReference>
<keyword evidence="6 8" id="KW-1133">Transmembrane helix</keyword>
<evidence type="ECO:0000256" key="8">
    <source>
        <dbReference type="PIRNR" id="PIRNR005353"/>
    </source>
</evidence>
<gene>
    <name evidence="10" type="ORF">VLK81_03655</name>
</gene>
<dbReference type="EMBL" id="JAYKOT010000003">
    <property type="protein sequence ID" value="MEB3429124.1"/>
    <property type="molecule type" value="Genomic_DNA"/>
</dbReference>
<dbReference type="Proteomes" id="UP001357733">
    <property type="component" value="Unassembled WGS sequence"/>
</dbReference>
<feature type="transmembrane region" description="Helical" evidence="9">
    <location>
        <begin position="196"/>
        <end position="219"/>
    </location>
</feature>
<evidence type="ECO:0000256" key="1">
    <source>
        <dbReference type="ARBA" id="ARBA00004651"/>
    </source>
</evidence>
<feature type="transmembrane region" description="Helical" evidence="9">
    <location>
        <begin position="414"/>
        <end position="431"/>
    </location>
</feature>
<feature type="transmembrane region" description="Helical" evidence="9">
    <location>
        <begin position="239"/>
        <end position="265"/>
    </location>
</feature>
<protein>
    <submittedName>
        <fullName evidence="10">NCS2 family permease</fullName>
    </submittedName>
</protein>
<proteinExistence type="inferred from homology"/>
<evidence type="ECO:0000313" key="11">
    <source>
        <dbReference type="Proteomes" id="UP001357733"/>
    </source>
</evidence>
<reference evidence="10 11" key="1">
    <citation type="submission" date="2024-01" db="EMBL/GenBank/DDBJ databases">
        <title>Complete genome sequence of Citroniella saccharovorans strain M6.X9, isolated from human fecal sample.</title>
        <authorList>
            <person name="Cheng G."/>
            <person name="Westerholm M."/>
            <person name="Schnurer A."/>
        </authorList>
    </citation>
    <scope>NUCLEOTIDE SEQUENCE [LARGE SCALE GENOMIC DNA]</scope>
    <source>
        <strain evidence="10 11">DSM 29873</strain>
    </source>
</reference>
<dbReference type="InterPro" id="IPR045018">
    <property type="entry name" value="Azg-like"/>
</dbReference>
<evidence type="ECO:0000256" key="2">
    <source>
        <dbReference type="ARBA" id="ARBA00005697"/>
    </source>
</evidence>
<feature type="transmembrane region" description="Helical" evidence="9">
    <location>
        <begin position="139"/>
        <end position="157"/>
    </location>
</feature>
<dbReference type="GO" id="GO:0005886">
    <property type="term" value="C:plasma membrane"/>
    <property type="evidence" value="ECO:0007669"/>
    <property type="project" value="UniProtKB-SubCell"/>
</dbReference>
<evidence type="ECO:0000256" key="5">
    <source>
        <dbReference type="ARBA" id="ARBA00022692"/>
    </source>
</evidence>
<feature type="transmembrane region" description="Helical" evidence="9">
    <location>
        <begin position="50"/>
        <end position="70"/>
    </location>
</feature>
<keyword evidence="5 8" id="KW-0812">Transmembrane</keyword>
<sequence>MSFLEKTFKLGENKSSVKQEMMAGLTTFMTMSYILIVNPNILSEAGMDKGAVFTATILASFVACLAMGLIANYPFALSAGMGLNAFFTYTVVLKMGHTWQFALTAVFLEGIIFILMSLFKIREKIFDAIPYTLKKAVSVGIGLFISLIGFSSAGIIVNDQGTILSLGNIKSNQSIVFFFGIILIAFLLIKKVKGAILFGILGSTVLALILGVTSFPTGIVSTPPSMAETFFKFDFTNVFSLDMLIVLFTFLFVDIFDTLGTLIGVSTKAGMLNEKGELPRSGRALLADAIGTTVGATFGTSTITTFVESASGVADGGRTGLTAITTGFLFLVSLIFYPIFSIIPAAATGPALVIVGLFMMSPILDIDFSDYTESIPAFLTIVMMPFAYSIAEGIVFGMISFVIVKLIGKKSKEISPLMYILAILFLVKIILS</sequence>
<feature type="transmembrane region" description="Helical" evidence="9">
    <location>
        <begin position="319"/>
        <end position="340"/>
    </location>
</feature>
<dbReference type="PANTHER" id="PTHR43337:SF1">
    <property type="entry name" value="XANTHINE_URACIL PERMEASE C887.17-RELATED"/>
    <property type="match status" value="1"/>
</dbReference>
<feature type="transmembrane region" description="Helical" evidence="9">
    <location>
        <begin position="21"/>
        <end position="38"/>
    </location>
</feature>
<evidence type="ECO:0000256" key="4">
    <source>
        <dbReference type="ARBA" id="ARBA00022475"/>
    </source>
</evidence>
<dbReference type="InterPro" id="IPR026033">
    <property type="entry name" value="Azg-like_bact_archaea"/>
</dbReference>
<keyword evidence="7 8" id="KW-0472">Membrane</keyword>
<comment type="caution">
    <text evidence="10">The sequence shown here is derived from an EMBL/GenBank/DDBJ whole genome shotgun (WGS) entry which is preliminary data.</text>
</comment>
<evidence type="ECO:0000256" key="3">
    <source>
        <dbReference type="ARBA" id="ARBA00022448"/>
    </source>
</evidence>
<evidence type="ECO:0000256" key="7">
    <source>
        <dbReference type="ARBA" id="ARBA00023136"/>
    </source>
</evidence>
<feature type="transmembrane region" description="Helical" evidence="9">
    <location>
        <begin position="386"/>
        <end position="407"/>
    </location>
</feature>
<dbReference type="Pfam" id="PF00860">
    <property type="entry name" value="Xan_ur_permease"/>
    <property type="match status" value="1"/>
</dbReference>
<evidence type="ECO:0000313" key="10">
    <source>
        <dbReference type="EMBL" id="MEB3429124.1"/>
    </source>
</evidence>